<protein>
    <submittedName>
        <fullName evidence="2">Uncharacterized protein</fullName>
    </submittedName>
</protein>
<dbReference type="Proteomes" id="UP000046395">
    <property type="component" value="Unassembled WGS sequence"/>
</dbReference>
<evidence type="ECO:0000313" key="1">
    <source>
        <dbReference type="Proteomes" id="UP000046395"/>
    </source>
</evidence>
<organism evidence="1 2">
    <name type="scientific">Trichuris muris</name>
    <name type="common">Mouse whipworm</name>
    <dbReference type="NCBI Taxonomy" id="70415"/>
    <lineage>
        <taxon>Eukaryota</taxon>
        <taxon>Metazoa</taxon>
        <taxon>Ecdysozoa</taxon>
        <taxon>Nematoda</taxon>
        <taxon>Enoplea</taxon>
        <taxon>Dorylaimia</taxon>
        <taxon>Trichinellida</taxon>
        <taxon>Trichuridae</taxon>
        <taxon>Trichuris</taxon>
    </lineage>
</organism>
<sequence>MFRNDIQYSSVIGCQSGNTQDNVPVEMRLARQLSVLGNVKPVNTPPSGSGYRTGSSPFDLPTSVCQPGRPNVSVQAGNGGSSYRITRLANYGRPSTRFVRRSTFETSLATSQGDASIHTRLPRELLASALPPRGQSSEAFAQTNSVNTCIPMAVLMAYKVTCVAKRNDLRRMLKQFSMGQYFSPYPKNWNTRSLVQL</sequence>
<proteinExistence type="predicted"/>
<reference evidence="2" key="1">
    <citation type="submission" date="2019-12" db="UniProtKB">
        <authorList>
            <consortium name="WormBaseParasite"/>
        </authorList>
    </citation>
    <scope>IDENTIFICATION</scope>
</reference>
<name>A0A5S6Q7M9_TRIMR</name>
<dbReference type="WBParaSite" id="TMUE_1000003219.1">
    <property type="protein sequence ID" value="TMUE_1000003219.1"/>
    <property type="gene ID" value="WBGene00292715"/>
</dbReference>
<dbReference type="AlphaFoldDB" id="A0A5S6Q7M9"/>
<accession>A0A5S6Q7M9</accession>
<keyword evidence="1" id="KW-1185">Reference proteome</keyword>
<evidence type="ECO:0000313" key="2">
    <source>
        <dbReference type="WBParaSite" id="TMUE_1000003219.1"/>
    </source>
</evidence>